<dbReference type="Pfam" id="PF00665">
    <property type="entry name" value="rve"/>
    <property type="match status" value="1"/>
</dbReference>
<feature type="compositionally biased region" description="Pro residues" evidence="1">
    <location>
        <begin position="691"/>
        <end position="700"/>
    </location>
</feature>
<dbReference type="InterPro" id="IPR001584">
    <property type="entry name" value="Integrase_cat-core"/>
</dbReference>
<feature type="compositionally biased region" description="Pro residues" evidence="1">
    <location>
        <begin position="636"/>
        <end position="653"/>
    </location>
</feature>
<feature type="compositionally biased region" description="Gly residues" evidence="1">
    <location>
        <begin position="287"/>
        <end position="301"/>
    </location>
</feature>
<reference evidence="3 4" key="1">
    <citation type="submission" date="2017-07" db="EMBL/GenBank/DDBJ databases">
        <title>An improved, manually edited Actinidia chinensis var. chinensis (kiwifruit) genome highlights the challenges associated with draft genomes and gene prediction in plants.</title>
        <authorList>
            <person name="Pilkington S."/>
            <person name="Crowhurst R."/>
            <person name="Hilario E."/>
            <person name="Nardozza S."/>
            <person name="Fraser L."/>
            <person name="Peng Y."/>
            <person name="Gunaseelan K."/>
            <person name="Simpson R."/>
            <person name="Tahir J."/>
            <person name="Deroles S."/>
            <person name="Templeton K."/>
            <person name="Luo Z."/>
            <person name="Davy M."/>
            <person name="Cheng C."/>
            <person name="Mcneilage M."/>
            <person name="Scaglione D."/>
            <person name="Liu Y."/>
            <person name="Zhang Q."/>
            <person name="Datson P."/>
            <person name="De Silva N."/>
            <person name="Gardiner S."/>
            <person name="Bassett H."/>
            <person name="Chagne D."/>
            <person name="Mccallum J."/>
            <person name="Dzierzon H."/>
            <person name="Deng C."/>
            <person name="Wang Y.-Y."/>
            <person name="Barron N."/>
            <person name="Manako K."/>
            <person name="Bowen J."/>
            <person name="Foster T."/>
            <person name="Erridge Z."/>
            <person name="Tiffin H."/>
            <person name="Waite C."/>
            <person name="Davies K."/>
            <person name="Grierson E."/>
            <person name="Laing W."/>
            <person name="Kirk R."/>
            <person name="Chen X."/>
            <person name="Wood M."/>
            <person name="Montefiori M."/>
            <person name="Brummell D."/>
            <person name="Schwinn K."/>
            <person name="Catanach A."/>
            <person name="Fullerton C."/>
            <person name="Li D."/>
            <person name="Meiyalaghan S."/>
            <person name="Nieuwenhuizen N."/>
            <person name="Read N."/>
            <person name="Prakash R."/>
            <person name="Hunter D."/>
            <person name="Zhang H."/>
            <person name="Mckenzie M."/>
            <person name="Knabel M."/>
            <person name="Harris A."/>
            <person name="Allan A."/>
            <person name="Chen A."/>
            <person name="Janssen B."/>
            <person name="Plunkett B."/>
            <person name="Dwamena C."/>
            <person name="Voogd C."/>
            <person name="Leif D."/>
            <person name="Lafferty D."/>
            <person name="Souleyre E."/>
            <person name="Varkonyi-Gasic E."/>
            <person name="Gambi F."/>
            <person name="Hanley J."/>
            <person name="Yao J.-L."/>
            <person name="Cheung J."/>
            <person name="David K."/>
            <person name="Warren B."/>
            <person name="Marsh K."/>
            <person name="Snowden K."/>
            <person name="Lin-Wang K."/>
            <person name="Brian L."/>
            <person name="Martinez-Sanchez M."/>
            <person name="Wang M."/>
            <person name="Ileperuma N."/>
            <person name="Macnee N."/>
            <person name="Campin R."/>
            <person name="Mcatee P."/>
            <person name="Drummond R."/>
            <person name="Espley R."/>
            <person name="Ireland H."/>
            <person name="Wu R."/>
            <person name="Atkinson R."/>
            <person name="Karunairetnam S."/>
            <person name="Bulley S."/>
            <person name="Chunkath S."/>
            <person name="Hanley Z."/>
            <person name="Storey R."/>
            <person name="Thrimawithana A."/>
            <person name="Thomson S."/>
            <person name="David C."/>
            <person name="Testolin R."/>
        </authorList>
    </citation>
    <scope>NUCLEOTIDE SEQUENCE [LARGE SCALE GENOMIC DNA]</scope>
    <source>
        <strain evidence="4">cv. Red5</strain>
        <tissue evidence="3">Young leaf</tissue>
    </source>
</reference>
<gene>
    <name evidence="3" type="ORF">CEY00_Acc02195</name>
</gene>
<name>A0A2R6RY90_ACTCC</name>
<dbReference type="AlphaFoldDB" id="A0A2R6RY90"/>
<keyword evidence="3" id="KW-0378">Hydrolase</keyword>
<dbReference type="Pfam" id="PF25597">
    <property type="entry name" value="SH3_retrovirus"/>
    <property type="match status" value="1"/>
</dbReference>
<protein>
    <submittedName>
        <fullName evidence="3">Endonuclease</fullName>
    </submittedName>
</protein>
<dbReference type="PANTHER" id="PTHR42648:SF28">
    <property type="entry name" value="TRANSPOSON-ENCODED PROTEIN WITH RIBONUCLEASE H-LIKE AND RETROVIRUS ZINC FINGER-LIKE DOMAINS"/>
    <property type="match status" value="1"/>
</dbReference>
<evidence type="ECO:0000256" key="1">
    <source>
        <dbReference type="SAM" id="MobiDB-lite"/>
    </source>
</evidence>
<dbReference type="EMBL" id="NKQK01000002">
    <property type="protein sequence ID" value="PSS34995.1"/>
    <property type="molecule type" value="Genomic_DNA"/>
</dbReference>
<evidence type="ECO:0000259" key="2">
    <source>
        <dbReference type="PROSITE" id="PS50994"/>
    </source>
</evidence>
<dbReference type="InParanoid" id="A0A2R6RY90"/>
<feature type="domain" description="Integrase catalytic" evidence="2">
    <location>
        <begin position="381"/>
        <end position="549"/>
    </location>
</feature>
<feature type="compositionally biased region" description="Polar residues" evidence="1">
    <location>
        <begin position="654"/>
        <end position="666"/>
    </location>
</feature>
<organism evidence="3 4">
    <name type="scientific">Actinidia chinensis var. chinensis</name>
    <name type="common">Chinese soft-hair kiwi</name>
    <dbReference type="NCBI Taxonomy" id="1590841"/>
    <lineage>
        <taxon>Eukaryota</taxon>
        <taxon>Viridiplantae</taxon>
        <taxon>Streptophyta</taxon>
        <taxon>Embryophyta</taxon>
        <taxon>Tracheophyta</taxon>
        <taxon>Spermatophyta</taxon>
        <taxon>Magnoliopsida</taxon>
        <taxon>eudicotyledons</taxon>
        <taxon>Gunneridae</taxon>
        <taxon>Pentapetalae</taxon>
        <taxon>asterids</taxon>
        <taxon>Ericales</taxon>
        <taxon>Actinidiaceae</taxon>
        <taxon>Actinidia</taxon>
    </lineage>
</organism>
<dbReference type="InterPro" id="IPR039537">
    <property type="entry name" value="Retrotran_Ty1/copia-like"/>
</dbReference>
<dbReference type="GO" id="GO:0004519">
    <property type="term" value="F:endonuclease activity"/>
    <property type="evidence" value="ECO:0007669"/>
    <property type="project" value="UniProtKB-KW"/>
</dbReference>
<sequence length="700" mass="79009">MADSLKEVVPAHMVPVPSPVPVSLSHSQPAQRVTSVLLNGRNFHAWSRSFQLYLGGKRKTRWILGKEPKPAESDPKFDEWVSDNCIILGWMFNSMEDRVYHMFMYHDTVHGLWTALTQMYAHARNESRIFELYREVSHASQTSLELSVADFFGYLQTRWEELAQYEPLSDFPSDGAVESKRLDRRHTYQFLMGLKSEFETLRTQILNTSPLPSLYEAFAIVDGDERRRRILPSLSLPESSSIVPDQRAFAAASGTHLYCQHCRKPGHLIDRCWVLHPELKQQFSRPRGGGRGGGRSGGRGRGTPRTGTVAEVDSMPANLPDFKQLQLQIAQLQSHLGLATASQSSGPTAAIVAETPTALHGPDFEEDFWQGHTRASYIPRMLRAPSAFDLIHSDVWGPSPVTALSQHRYYVTFIDDYTRCTWVYLMRHKSEVFSHFTHFLQMIKTQYNTVVRNIRSDNGREYITNEFRAELNKCGILQQLTCPYTPEQNGVAERKNRHIMSVVRCLLRGMGVPKYFWHMAVLTATYLINRTPSRVLNGKAPLHILQPASTLFPIIPRVFGCTCFVQNRSPTRTKLDDKAVRCIFLGYSSMSKGYRCYDPVTRHMYHSLDVTFLETVPFFSNSTPNPGSEILAADEPIPPRPLPILEPTSPTPTPNGSLSPVASQDPSPRAQAPLPASSPESGMSSPFVSDIPPPRSFRFL</sequence>
<dbReference type="Gramene" id="PSS34995">
    <property type="protein sequence ID" value="PSS34995"/>
    <property type="gene ID" value="CEY00_Acc02195"/>
</dbReference>
<feature type="region of interest" description="Disordered" evidence="1">
    <location>
        <begin position="283"/>
        <end position="311"/>
    </location>
</feature>
<accession>A0A2R6RY90</accession>
<feature type="compositionally biased region" description="Polar residues" evidence="1">
    <location>
        <begin position="678"/>
        <end position="687"/>
    </location>
</feature>
<dbReference type="GO" id="GO:0015074">
    <property type="term" value="P:DNA integration"/>
    <property type="evidence" value="ECO:0007669"/>
    <property type="project" value="InterPro"/>
</dbReference>
<dbReference type="Pfam" id="PF14244">
    <property type="entry name" value="Retrotran_gag_3"/>
    <property type="match status" value="1"/>
</dbReference>
<dbReference type="InterPro" id="IPR036397">
    <property type="entry name" value="RNaseH_sf"/>
</dbReference>
<dbReference type="Proteomes" id="UP000241394">
    <property type="component" value="Chromosome LG2"/>
</dbReference>
<feature type="region of interest" description="Disordered" evidence="1">
    <location>
        <begin position="627"/>
        <end position="700"/>
    </location>
</feature>
<keyword evidence="3" id="KW-0255">Endonuclease</keyword>
<dbReference type="InterPro" id="IPR057670">
    <property type="entry name" value="SH3_retrovirus"/>
</dbReference>
<dbReference type="SUPFAM" id="SSF53098">
    <property type="entry name" value="Ribonuclease H-like"/>
    <property type="match status" value="1"/>
</dbReference>
<dbReference type="Gene3D" id="3.30.420.10">
    <property type="entry name" value="Ribonuclease H-like superfamily/Ribonuclease H"/>
    <property type="match status" value="1"/>
</dbReference>
<evidence type="ECO:0000313" key="4">
    <source>
        <dbReference type="Proteomes" id="UP000241394"/>
    </source>
</evidence>
<keyword evidence="3" id="KW-0540">Nuclease</keyword>
<dbReference type="OrthoDB" id="1750639at2759"/>
<comment type="caution">
    <text evidence="3">The sequence shown here is derived from an EMBL/GenBank/DDBJ whole genome shotgun (WGS) entry which is preliminary data.</text>
</comment>
<dbReference type="InterPro" id="IPR029472">
    <property type="entry name" value="Copia-like_N"/>
</dbReference>
<keyword evidence="4" id="KW-1185">Reference proteome</keyword>
<dbReference type="GO" id="GO:0003676">
    <property type="term" value="F:nucleic acid binding"/>
    <property type="evidence" value="ECO:0007669"/>
    <property type="project" value="InterPro"/>
</dbReference>
<reference evidence="4" key="2">
    <citation type="journal article" date="2018" name="BMC Genomics">
        <title>A manually annotated Actinidia chinensis var. chinensis (kiwifruit) genome highlights the challenges associated with draft genomes and gene prediction in plants.</title>
        <authorList>
            <person name="Pilkington S.M."/>
            <person name="Crowhurst R."/>
            <person name="Hilario E."/>
            <person name="Nardozza S."/>
            <person name="Fraser L."/>
            <person name="Peng Y."/>
            <person name="Gunaseelan K."/>
            <person name="Simpson R."/>
            <person name="Tahir J."/>
            <person name="Deroles S.C."/>
            <person name="Templeton K."/>
            <person name="Luo Z."/>
            <person name="Davy M."/>
            <person name="Cheng C."/>
            <person name="McNeilage M."/>
            <person name="Scaglione D."/>
            <person name="Liu Y."/>
            <person name="Zhang Q."/>
            <person name="Datson P."/>
            <person name="De Silva N."/>
            <person name="Gardiner S.E."/>
            <person name="Bassett H."/>
            <person name="Chagne D."/>
            <person name="McCallum J."/>
            <person name="Dzierzon H."/>
            <person name="Deng C."/>
            <person name="Wang Y.Y."/>
            <person name="Barron L."/>
            <person name="Manako K."/>
            <person name="Bowen J."/>
            <person name="Foster T.M."/>
            <person name="Erridge Z.A."/>
            <person name="Tiffin H."/>
            <person name="Waite C.N."/>
            <person name="Davies K.M."/>
            <person name="Grierson E.P."/>
            <person name="Laing W.A."/>
            <person name="Kirk R."/>
            <person name="Chen X."/>
            <person name="Wood M."/>
            <person name="Montefiori M."/>
            <person name="Brummell D.A."/>
            <person name="Schwinn K.E."/>
            <person name="Catanach A."/>
            <person name="Fullerton C."/>
            <person name="Li D."/>
            <person name="Meiyalaghan S."/>
            <person name="Nieuwenhuizen N."/>
            <person name="Read N."/>
            <person name="Prakash R."/>
            <person name="Hunter D."/>
            <person name="Zhang H."/>
            <person name="McKenzie M."/>
            <person name="Knabel M."/>
            <person name="Harris A."/>
            <person name="Allan A.C."/>
            <person name="Gleave A."/>
            <person name="Chen A."/>
            <person name="Janssen B.J."/>
            <person name="Plunkett B."/>
            <person name="Ampomah-Dwamena C."/>
            <person name="Voogd C."/>
            <person name="Leif D."/>
            <person name="Lafferty D."/>
            <person name="Souleyre E.J.F."/>
            <person name="Varkonyi-Gasic E."/>
            <person name="Gambi F."/>
            <person name="Hanley J."/>
            <person name="Yao J.L."/>
            <person name="Cheung J."/>
            <person name="David K.M."/>
            <person name="Warren B."/>
            <person name="Marsh K."/>
            <person name="Snowden K.C."/>
            <person name="Lin-Wang K."/>
            <person name="Brian L."/>
            <person name="Martinez-Sanchez M."/>
            <person name="Wang M."/>
            <person name="Ileperuma N."/>
            <person name="Macnee N."/>
            <person name="Campin R."/>
            <person name="McAtee P."/>
            <person name="Drummond R.S.M."/>
            <person name="Espley R.V."/>
            <person name="Ireland H.S."/>
            <person name="Wu R."/>
            <person name="Atkinson R.G."/>
            <person name="Karunairetnam S."/>
            <person name="Bulley S."/>
            <person name="Chunkath S."/>
            <person name="Hanley Z."/>
            <person name="Storey R."/>
            <person name="Thrimawithana A.H."/>
            <person name="Thomson S."/>
            <person name="David C."/>
            <person name="Testolin R."/>
            <person name="Huang H."/>
            <person name="Hellens R.P."/>
            <person name="Schaffer R.J."/>
        </authorList>
    </citation>
    <scope>NUCLEOTIDE SEQUENCE [LARGE SCALE GENOMIC DNA]</scope>
    <source>
        <strain evidence="4">cv. Red5</strain>
    </source>
</reference>
<dbReference type="PANTHER" id="PTHR42648">
    <property type="entry name" value="TRANSPOSASE, PUTATIVE-RELATED"/>
    <property type="match status" value="1"/>
</dbReference>
<proteinExistence type="predicted"/>
<dbReference type="PROSITE" id="PS50994">
    <property type="entry name" value="INTEGRASE"/>
    <property type="match status" value="1"/>
</dbReference>
<dbReference type="OMA" id="YREVSHA"/>
<dbReference type="STRING" id="1590841.A0A2R6RY90"/>
<dbReference type="InterPro" id="IPR012337">
    <property type="entry name" value="RNaseH-like_sf"/>
</dbReference>
<evidence type="ECO:0000313" key="3">
    <source>
        <dbReference type="EMBL" id="PSS34995.1"/>
    </source>
</evidence>